<evidence type="ECO:0000313" key="4">
    <source>
        <dbReference type="Proteomes" id="UP001150904"/>
    </source>
</evidence>
<dbReference type="PANTHER" id="PTHR47706:SF9">
    <property type="entry name" value="NMRA-LIKE DOMAIN-CONTAINING PROTEIN-RELATED"/>
    <property type="match status" value="1"/>
</dbReference>
<evidence type="ECO:0000313" key="3">
    <source>
        <dbReference type="EMBL" id="KAJ5198105.1"/>
    </source>
</evidence>
<dbReference type="RefSeq" id="XP_058306533.1">
    <property type="nucleotide sequence ID" value="XM_058454284.1"/>
</dbReference>
<comment type="caution">
    <text evidence="3">The sequence shown here is derived from an EMBL/GenBank/DDBJ whole genome shotgun (WGS) entry which is preliminary data.</text>
</comment>
<dbReference type="InterPro" id="IPR051609">
    <property type="entry name" value="NmrA/Isoflavone_reductase-like"/>
</dbReference>
<dbReference type="OrthoDB" id="9974981at2759"/>
<reference evidence="3" key="1">
    <citation type="submission" date="2022-12" db="EMBL/GenBank/DDBJ databases">
        <authorList>
            <person name="Petersen C."/>
        </authorList>
    </citation>
    <scope>NUCLEOTIDE SEQUENCE</scope>
    <source>
        <strain evidence="3">IBT 15544</strain>
    </source>
</reference>
<evidence type="ECO:0000256" key="1">
    <source>
        <dbReference type="ARBA" id="ARBA00022857"/>
    </source>
</evidence>
<dbReference type="EMBL" id="JAPQKR010000014">
    <property type="protein sequence ID" value="KAJ5198105.1"/>
    <property type="molecule type" value="Genomic_DNA"/>
</dbReference>
<dbReference type="PANTHER" id="PTHR47706">
    <property type="entry name" value="NMRA-LIKE FAMILY PROTEIN"/>
    <property type="match status" value="1"/>
</dbReference>
<dbReference type="SUPFAM" id="SSF51735">
    <property type="entry name" value="NAD(P)-binding Rossmann-fold domains"/>
    <property type="match status" value="1"/>
</dbReference>
<keyword evidence="4" id="KW-1185">Reference proteome</keyword>
<dbReference type="GeneID" id="83181585"/>
<dbReference type="AlphaFoldDB" id="A0A9W9JND4"/>
<name>A0A9W9JND4_9EURO</name>
<keyword evidence="2" id="KW-0560">Oxidoreductase</keyword>
<keyword evidence="1" id="KW-0521">NADP</keyword>
<reference evidence="3" key="2">
    <citation type="journal article" date="2023" name="IMA Fungus">
        <title>Comparative genomic study of the Penicillium genus elucidates a diverse pangenome and 15 lateral gene transfer events.</title>
        <authorList>
            <person name="Petersen C."/>
            <person name="Sorensen T."/>
            <person name="Nielsen M.R."/>
            <person name="Sondergaard T.E."/>
            <person name="Sorensen J.L."/>
            <person name="Fitzpatrick D.A."/>
            <person name="Frisvad J.C."/>
            <person name="Nielsen K.L."/>
        </authorList>
    </citation>
    <scope>NUCLEOTIDE SEQUENCE</scope>
    <source>
        <strain evidence="3">IBT 15544</strain>
    </source>
</reference>
<organism evidence="3 4">
    <name type="scientific">Penicillium cinerascens</name>
    <dbReference type="NCBI Taxonomy" id="70096"/>
    <lineage>
        <taxon>Eukaryota</taxon>
        <taxon>Fungi</taxon>
        <taxon>Dikarya</taxon>
        <taxon>Ascomycota</taxon>
        <taxon>Pezizomycotina</taxon>
        <taxon>Eurotiomycetes</taxon>
        <taxon>Eurotiomycetidae</taxon>
        <taxon>Eurotiales</taxon>
        <taxon>Aspergillaceae</taxon>
        <taxon>Penicillium</taxon>
    </lineage>
</organism>
<gene>
    <name evidence="3" type="ORF">N7498_007222</name>
</gene>
<evidence type="ECO:0008006" key="5">
    <source>
        <dbReference type="Google" id="ProtNLM"/>
    </source>
</evidence>
<dbReference type="GO" id="GO:0016491">
    <property type="term" value="F:oxidoreductase activity"/>
    <property type="evidence" value="ECO:0007669"/>
    <property type="project" value="UniProtKB-KW"/>
</dbReference>
<accession>A0A9W9JND4</accession>
<dbReference type="InterPro" id="IPR036291">
    <property type="entry name" value="NAD(P)-bd_dom_sf"/>
</dbReference>
<proteinExistence type="predicted"/>
<dbReference type="Proteomes" id="UP001150904">
    <property type="component" value="Unassembled WGS sequence"/>
</dbReference>
<evidence type="ECO:0000256" key="2">
    <source>
        <dbReference type="ARBA" id="ARBA00023002"/>
    </source>
</evidence>
<dbReference type="Gene3D" id="3.40.50.720">
    <property type="entry name" value="NAD(P)-binding Rossmann-like Domain"/>
    <property type="match status" value="1"/>
</dbReference>
<sequence length="161" mass="18090">MTLYLGYDRHIRCLQNGFLEFDLQNRTAVIWDGGNKTFTLTNVKQFGQSVISVLKNPRETNKQDLYGASEETTQKEIVAALEKVTGARWTINDTTTGEQVSAAVKKLNAGDFTDALALVRATCFRNTPDLRANYVKEEKLANDALGQQMESVEDTIRRIIQ</sequence>
<protein>
    <recommendedName>
        <fullName evidence="5">NmrA-like domain-containing protein</fullName>
    </recommendedName>
</protein>